<comment type="caution">
    <text evidence="3">The sequence shown here is derived from an EMBL/GenBank/DDBJ whole genome shotgun (WGS) entry which is preliminary data.</text>
</comment>
<dbReference type="EMBL" id="WIND01000013">
    <property type="protein sequence ID" value="MSU90865.1"/>
    <property type="molecule type" value="Genomic_DNA"/>
</dbReference>
<evidence type="ECO:0000256" key="1">
    <source>
        <dbReference type="SAM" id="Phobius"/>
    </source>
</evidence>
<proteinExistence type="predicted"/>
<dbReference type="InterPro" id="IPR013099">
    <property type="entry name" value="K_chnl_dom"/>
</dbReference>
<evidence type="ECO:0000313" key="3">
    <source>
        <dbReference type="EMBL" id="MSU90865.1"/>
    </source>
</evidence>
<feature type="domain" description="Potassium channel" evidence="2">
    <location>
        <begin position="51"/>
        <end position="129"/>
    </location>
</feature>
<dbReference type="Proteomes" id="UP000474957">
    <property type="component" value="Unassembled WGS sequence"/>
</dbReference>
<dbReference type="RefSeq" id="WP_154447445.1">
    <property type="nucleotide sequence ID" value="NZ_WIND01000013.1"/>
</dbReference>
<protein>
    <recommendedName>
        <fullName evidence="2">Potassium channel domain-containing protein</fullName>
    </recommendedName>
</protein>
<dbReference type="SUPFAM" id="SSF81324">
    <property type="entry name" value="Voltage-gated potassium channels"/>
    <property type="match status" value="1"/>
</dbReference>
<keyword evidence="1" id="KW-0472">Membrane</keyword>
<name>A0A6L5Z450_9RHOB</name>
<evidence type="ECO:0000259" key="2">
    <source>
        <dbReference type="Pfam" id="PF07885"/>
    </source>
</evidence>
<gene>
    <name evidence="3" type="ORF">GE300_14775</name>
</gene>
<evidence type="ECO:0000313" key="4">
    <source>
        <dbReference type="Proteomes" id="UP000474957"/>
    </source>
</evidence>
<dbReference type="AlphaFoldDB" id="A0A6L5Z450"/>
<keyword evidence="1" id="KW-0812">Transmembrane</keyword>
<dbReference type="Pfam" id="PF07885">
    <property type="entry name" value="Ion_trans_2"/>
    <property type="match status" value="1"/>
</dbReference>
<organism evidence="3 4">
    <name type="scientific">Halovulum marinum</name>
    <dbReference type="NCBI Taxonomy" id="2662447"/>
    <lineage>
        <taxon>Bacteria</taxon>
        <taxon>Pseudomonadati</taxon>
        <taxon>Pseudomonadota</taxon>
        <taxon>Alphaproteobacteria</taxon>
        <taxon>Rhodobacterales</taxon>
        <taxon>Paracoccaceae</taxon>
        <taxon>Halovulum</taxon>
    </lineage>
</organism>
<reference evidence="3 4" key="1">
    <citation type="submission" date="2019-10" db="EMBL/GenBank/DDBJ databases">
        <title>Cognatihalovulum marinum gen. nov. sp. nov., a new member of the family Rhodobacteraceae isolated from deep seawater of the Northwest Indian Ocean.</title>
        <authorList>
            <person name="Ruan C."/>
            <person name="Wang J."/>
            <person name="Zheng X."/>
            <person name="Song L."/>
            <person name="Zhu Y."/>
            <person name="Huang Y."/>
            <person name="Lu Z."/>
            <person name="Du W."/>
            <person name="Huang L."/>
            <person name="Dai X."/>
        </authorList>
    </citation>
    <scope>NUCLEOTIDE SEQUENCE [LARGE SCALE GENOMIC DNA]</scope>
    <source>
        <strain evidence="3 4">2CG4</strain>
    </source>
</reference>
<dbReference type="Gene3D" id="1.10.287.70">
    <property type="match status" value="1"/>
</dbReference>
<feature type="transmembrane region" description="Helical" evidence="1">
    <location>
        <begin position="38"/>
        <end position="58"/>
    </location>
</feature>
<keyword evidence="4" id="KW-1185">Reference proteome</keyword>
<keyword evidence="1" id="KW-1133">Transmembrane helix</keyword>
<accession>A0A6L5Z450</accession>
<feature type="transmembrane region" description="Helical" evidence="1">
    <location>
        <begin position="107"/>
        <end position="128"/>
    </location>
</feature>
<sequence>MAFVIGLALVALMGALHHLSLRALERVSGYDRNQPNLTIQIVFLGLLGIHALEILIWAGAYRILLGWGVGDLTGAYNGTWTDLVYFSGVQFTTLGYTDITALGDIRLIALMEALGGFMVLTWSATYLYSAWQRAFRLVNQSS</sequence>